<keyword evidence="2" id="KW-1003">Cell membrane</keyword>
<comment type="subcellular location">
    <subcellularLocation>
        <location evidence="1">Cell membrane</location>
        <topology evidence="1">Multi-pass membrane protein</topology>
    </subcellularLocation>
</comment>
<evidence type="ECO:0000256" key="4">
    <source>
        <dbReference type="ARBA" id="ARBA00022989"/>
    </source>
</evidence>
<gene>
    <name evidence="8" type="ORF">OJ962_10830</name>
</gene>
<dbReference type="Proteomes" id="UP001147700">
    <property type="component" value="Unassembled WGS sequence"/>
</dbReference>
<evidence type="ECO:0000313" key="9">
    <source>
        <dbReference type="Proteomes" id="UP001147700"/>
    </source>
</evidence>
<keyword evidence="5" id="KW-0472">Membrane</keyword>
<dbReference type="PIRSF" id="PIRSF018953">
    <property type="entry name" value="UCP018953"/>
    <property type="match status" value="1"/>
</dbReference>
<keyword evidence="4" id="KW-1133">Transmembrane helix</keyword>
<evidence type="ECO:0000256" key="2">
    <source>
        <dbReference type="ARBA" id="ARBA00022475"/>
    </source>
</evidence>
<evidence type="ECO:0000259" key="6">
    <source>
        <dbReference type="SMART" id="SM00897"/>
    </source>
</evidence>
<evidence type="ECO:0000259" key="7">
    <source>
        <dbReference type="SMART" id="SM01204"/>
    </source>
</evidence>
<evidence type="ECO:0000256" key="3">
    <source>
        <dbReference type="ARBA" id="ARBA00022692"/>
    </source>
</evidence>
<feature type="domain" description="FIST C-domain" evidence="7">
    <location>
        <begin position="225"/>
        <end position="370"/>
    </location>
</feature>
<comment type="caution">
    <text evidence="8">The sequence shown here is derived from an EMBL/GenBank/DDBJ whole genome shotgun (WGS) entry which is preliminary data.</text>
</comment>
<feature type="domain" description="FIST" evidence="6">
    <location>
        <begin position="36"/>
        <end position="224"/>
    </location>
</feature>
<protein>
    <submittedName>
        <fullName evidence="8">FIST C-terminal domain-containing protein</fullName>
    </submittedName>
</protein>
<dbReference type="RefSeq" id="WP_202952892.1">
    <property type="nucleotide sequence ID" value="NZ_JAPCID010000012.1"/>
</dbReference>
<reference evidence="8" key="1">
    <citation type="submission" date="2022-10" db="EMBL/GenBank/DDBJ databases">
        <title>The WGS of Solirubrobacter sp. CPCC 204708.</title>
        <authorList>
            <person name="Jiang Z."/>
        </authorList>
    </citation>
    <scope>NUCLEOTIDE SEQUENCE</scope>
    <source>
        <strain evidence="8">CPCC 204708</strain>
    </source>
</reference>
<evidence type="ECO:0000256" key="5">
    <source>
        <dbReference type="ARBA" id="ARBA00023136"/>
    </source>
</evidence>
<evidence type="ECO:0000256" key="1">
    <source>
        <dbReference type="ARBA" id="ARBA00004651"/>
    </source>
</evidence>
<dbReference type="Pfam" id="PF10442">
    <property type="entry name" value="FIST_C"/>
    <property type="match status" value="1"/>
</dbReference>
<organism evidence="8 9">
    <name type="scientific">Solirubrobacter deserti</name>
    <dbReference type="NCBI Taxonomy" id="2282478"/>
    <lineage>
        <taxon>Bacteria</taxon>
        <taxon>Bacillati</taxon>
        <taxon>Actinomycetota</taxon>
        <taxon>Thermoleophilia</taxon>
        <taxon>Solirubrobacterales</taxon>
        <taxon>Solirubrobacteraceae</taxon>
        <taxon>Solirubrobacter</taxon>
    </lineage>
</organism>
<accession>A0ABT4RHH3</accession>
<keyword evidence="9" id="KW-1185">Reference proteome</keyword>
<name>A0ABT4RHH3_9ACTN</name>
<dbReference type="SMART" id="SM01204">
    <property type="entry name" value="FIST_C"/>
    <property type="match status" value="1"/>
</dbReference>
<dbReference type="InterPro" id="IPR016741">
    <property type="entry name" value="UCP018953"/>
</dbReference>
<proteinExistence type="predicted"/>
<dbReference type="PANTHER" id="PTHR14939:SF5">
    <property type="entry name" value="F-BOX ONLY PROTEIN 22"/>
    <property type="match status" value="1"/>
</dbReference>
<dbReference type="PANTHER" id="PTHR14939">
    <property type="entry name" value="F-BOX ONLY PROTEIN 22"/>
    <property type="match status" value="1"/>
</dbReference>
<keyword evidence="3" id="KW-0812">Transmembrane</keyword>
<evidence type="ECO:0000313" key="8">
    <source>
        <dbReference type="EMBL" id="MDA0137997.1"/>
    </source>
</evidence>
<sequence>MSVRIGTGLSRLGQPRAAALDAASAAAAELGVARCDLAVVFASGTVLGAPELVLEAVHEILQPDGVIGCGAGGVIGHGQEVEDGTAVSVWAATLGDGTATTFHAAVEELEAGTGALTGMADLTGADGAILIAEPETFPTDAVLRFLSESTPMLPLIGGLASGRSLDDEAVLFIDERVVTDGAVGVRLDGVEMLPAVSQGAAPIGPELTITAGEGRVIGELAGKPALEKLRDTIEELPPEELQLVQGGLLMGIVVDANKPDYLQGDFLVRGLLGADPDTGQVALAADIHPGQVVRLHARDAESAGRDLREALSIRMTALGGRTPAGALLFACNGRGRGMFGREGHDVEAVSESLAGAPAAGFFAAGEIGPVGGGYFLHSFTATVAVFA</sequence>
<dbReference type="InterPro" id="IPR019494">
    <property type="entry name" value="FIST_C"/>
</dbReference>
<dbReference type="InterPro" id="IPR013702">
    <property type="entry name" value="FIST_domain_N"/>
</dbReference>
<dbReference type="Pfam" id="PF08495">
    <property type="entry name" value="FIST"/>
    <property type="match status" value="1"/>
</dbReference>
<dbReference type="SMART" id="SM00897">
    <property type="entry name" value="FIST"/>
    <property type="match status" value="1"/>
</dbReference>
<dbReference type="EMBL" id="JAPCID010000012">
    <property type="protein sequence ID" value="MDA0137997.1"/>
    <property type="molecule type" value="Genomic_DNA"/>
</dbReference>